<evidence type="ECO:0000259" key="1">
    <source>
        <dbReference type="Pfam" id="PF09353"/>
    </source>
</evidence>
<evidence type="ECO:0000313" key="3">
    <source>
        <dbReference type="Proteomes" id="UP000008204"/>
    </source>
</evidence>
<dbReference type="InterPro" id="IPR053021">
    <property type="entry name" value="Chloroplast_ADK"/>
</dbReference>
<dbReference type="KEGG" id="cyp:PCC8801_2736"/>
<proteinExistence type="predicted"/>
<name>B7K5K4_RIPO1</name>
<gene>
    <name evidence="2" type="ordered locus">PCC8801_2736</name>
</gene>
<dbReference type="Pfam" id="PF09353">
    <property type="entry name" value="DUF1995"/>
    <property type="match status" value="1"/>
</dbReference>
<dbReference type="HOGENOM" id="CLU_098312_0_0_3"/>
<keyword evidence="3" id="KW-1185">Reference proteome</keyword>
<dbReference type="AlphaFoldDB" id="B7K5K4"/>
<dbReference type="EMBL" id="CP001287">
    <property type="protein sequence ID" value="ACK66737.1"/>
    <property type="molecule type" value="Genomic_DNA"/>
</dbReference>
<dbReference type="InterPro" id="IPR018962">
    <property type="entry name" value="DUF1995"/>
</dbReference>
<dbReference type="PANTHER" id="PTHR35509:SF1">
    <property type="entry name" value="DOMAIN PROTEIN, PUTATIVE (DUF1995)-RELATED"/>
    <property type="match status" value="1"/>
</dbReference>
<dbReference type="eggNOG" id="ENOG502Z8MN">
    <property type="taxonomic scope" value="Bacteria"/>
</dbReference>
<evidence type="ECO:0000313" key="2">
    <source>
        <dbReference type="EMBL" id="ACK66737.1"/>
    </source>
</evidence>
<sequence>MLAVPNTLEEAFLQAKEATKLALEANLGRIQVELVVPEIALQAQGLALEFTTLFDDLSSLKVIFPDTGAAALARRDWGETPFKVTDLGSRATSVEMKVSEQDRAFLLVCPSSVEVESVEKLCNLAGDRPVVLLIPQLEDVSVVGIGYAARQLRERFISTLNSAYYFRPLEGAAILRSYPSPWNVYLETETGYELIASEPQKPLGEALEIILTKATGSEGDHQDSPPPKKSGLLTSMQQFLKALSQ</sequence>
<dbReference type="OrthoDB" id="482920at2"/>
<protein>
    <recommendedName>
        <fullName evidence="1">DUF1995 domain-containing protein</fullName>
    </recommendedName>
</protein>
<dbReference type="Proteomes" id="UP000008204">
    <property type="component" value="Chromosome"/>
</dbReference>
<feature type="domain" description="DUF1995" evidence="1">
    <location>
        <begin position="5"/>
        <end position="208"/>
    </location>
</feature>
<reference evidence="3" key="1">
    <citation type="journal article" date="2011" name="MBio">
        <title>Novel metabolic attributes of the genus Cyanothece, comprising a group of unicellular nitrogen-fixing Cyanobacteria.</title>
        <authorList>
            <person name="Bandyopadhyay A."/>
            <person name="Elvitigala T."/>
            <person name="Welsh E."/>
            <person name="Stockel J."/>
            <person name="Liberton M."/>
            <person name="Min H."/>
            <person name="Sherman L.A."/>
            <person name="Pakrasi H.B."/>
        </authorList>
    </citation>
    <scope>NUCLEOTIDE SEQUENCE [LARGE SCALE GENOMIC DNA]</scope>
    <source>
        <strain evidence="3">PCC 8801</strain>
    </source>
</reference>
<organism evidence="2 3">
    <name type="scientific">Rippkaea orientalis (strain PCC 8801 / RF-1)</name>
    <name type="common">Cyanothece sp. (strain PCC 8801)</name>
    <dbReference type="NCBI Taxonomy" id="41431"/>
    <lineage>
        <taxon>Bacteria</taxon>
        <taxon>Bacillati</taxon>
        <taxon>Cyanobacteriota</taxon>
        <taxon>Cyanophyceae</taxon>
        <taxon>Oscillatoriophycideae</taxon>
        <taxon>Chroococcales</taxon>
        <taxon>Aphanothecaceae</taxon>
        <taxon>Rippkaea</taxon>
        <taxon>Rippkaea orientalis</taxon>
    </lineage>
</organism>
<dbReference type="STRING" id="41431.PCC8801_2736"/>
<dbReference type="PANTHER" id="PTHR35509">
    <property type="entry name" value="DOMAIN PROTEIN, PUTATIVE (DUF1995)-RELATED"/>
    <property type="match status" value="1"/>
</dbReference>
<accession>B7K5K4</accession>
<dbReference type="RefSeq" id="WP_012596004.1">
    <property type="nucleotide sequence ID" value="NC_011726.1"/>
</dbReference>